<keyword evidence="1" id="KW-0732">Signal</keyword>
<dbReference type="EMBL" id="JAHLQT010021845">
    <property type="protein sequence ID" value="KAG7167006.1"/>
    <property type="molecule type" value="Genomic_DNA"/>
</dbReference>
<evidence type="ECO:0000256" key="1">
    <source>
        <dbReference type="SAM" id="SignalP"/>
    </source>
</evidence>
<reference evidence="2" key="1">
    <citation type="journal article" date="2021" name="Sci. Adv.">
        <title>The American lobster genome reveals insights on longevity, neural, and immune adaptations.</title>
        <authorList>
            <person name="Polinski J.M."/>
            <person name="Zimin A.V."/>
            <person name="Clark K.F."/>
            <person name="Kohn A.B."/>
            <person name="Sadowski N."/>
            <person name="Timp W."/>
            <person name="Ptitsyn A."/>
            <person name="Khanna P."/>
            <person name="Romanova D.Y."/>
            <person name="Williams P."/>
            <person name="Greenwood S.J."/>
            <person name="Moroz L.L."/>
            <person name="Walt D.R."/>
            <person name="Bodnar A.G."/>
        </authorList>
    </citation>
    <scope>NUCLEOTIDE SEQUENCE</scope>
    <source>
        <strain evidence="2">GMGI-L3</strain>
    </source>
</reference>
<protein>
    <recommendedName>
        <fullName evidence="4">NACHT-NTPase and P-loop NTPases N-terminal domain-containing protein</fullName>
    </recommendedName>
</protein>
<evidence type="ECO:0008006" key="4">
    <source>
        <dbReference type="Google" id="ProtNLM"/>
    </source>
</evidence>
<feature type="signal peptide" evidence="1">
    <location>
        <begin position="1"/>
        <end position="19"/>
    </location>
</feature>
<organism evidence="2 3">
    <name type="scientific">Homarus americanus</name>
    <name type="common">American lobster</name>
    <dbReference type="NCBI Taxonomy" id="6706"/>
    <lineage>
        <taxon>Eukaryota</taxon>
        <taxon>Metazoa</taxon>
        <taxon>Ecdysozoa</taxon>
        <taxon>Arthropoda</taxon>
        <taxon>Crustacea</taxon>
        <taxon>Multicrustacea</taxon>
        <taxon>Malacostraca</taxon>
        <taxon>Eumalacostraca</taxon>
        <taxon>Eucarida</taxon>
        <taxon>Decapoda</taxon>
        <taxon>Pleocyemata</taxon>
        <taxon>Astacidea</taxon>
        <taxon>Nephropoidea</taxon>
        <taxon>Nephropidae</taxon>
        <taxon>Homarus</taxon>
    </lineage>
</organism>
<gene>
    <name evidence="2" type="ORF">Hamer_G005312</name>
</gene>
<evidence type="ECO:0000313" key="2">
    <source>
        <dbReference type="EMBL" id="KAG7167006.1"/>
    </source>
</evidence>
<dbReference type="Proteomes" id="UP000747542">
    <property type="component" value="Unassembled WGS sequence"/>
</dbReference>
<dbReference type="OrthoDB" id="6375596at2759"/>
<sequence length="199" mass="21727">MFFQVVLSSVCLCACAVKAVPQSYGVLEVSHPEPNQADLGPFENMVSATIDVLPEIREVFQRITSRRDPSADPVSLKVMEDIIMSFLPITEKILKISAKAEGRELRPEELERLDRTKEILPAYFRLMNDIAKADFPTLVNGDEVRLVPAAASPPVLFTSTDSSSINYGQKLSTEVNTGTQGSGRASYGNAFFTLPGTGN</sequence>
<name>A0A8J5K2E9_HOMAM</name>
<proteinExistence type="predicted"/>
<accession>A0A8J5K2E9</accession>
<evidence type="ECO:0000313" key="3">
    <source>
        <dbReference type="Proteomes" id="UP000747542"/>
    </source>
</evidence>
<keyword evidence="3" id="KW-1185">Reference proteome</keyword>
<feature type="chain" id="PRO_5035253883" description="NACHT-NTPase and P-loop NTPases N-terminal domain-containing protein" evidence="1">
    <location>
        <begin position="20"/>
        <end position="199"/>
    </location>
</feature>
<comment type="caution">
    <text evidence="2">The sequence shown here is derived from an EMBL/GenBank/DDBJ whole genome shotgun (WGS) entry which is preliminary data.</text>
</comment>
<dbReference type="AlphaFoldDB" id="A0A8J5K2E9"/>